<gene>
    <name evidence="2" type="ORF">F0L16_16165</name>
</gene>
<evidence type="ECO:0000256" key="1">
    <source>
        <dbReference type="SAM" id="Phobius"/>
    </source>
</evidence>
<dbReference type="RefSeq" id="WP_149617190.1">
    <property type="nucleotide sequence ID" value="NZ_CAWPFF010000076.1"/>
</dbReference>
<evidence type="ECO:0000313" key="2">
    <source>
        <dbReference type="EMBL" id="KAA1183149.1"/>
    </source>
</evidence>
<comment type="caution">
    <text evidence="2">The sequence shown here is derived from an EMBL/GenBank/DDBJ whole genome shotgun (WGS) entry which is preliminary data.</text>
</comment>
<dbReference type="Proteomes" id="UP000322184">
    <property type="component" value="Unassembled WGS sequence"/>
</dbReference>
<keyword evidence="1" id="KW-0472">Membrane</keyword>
<feature type="transmembrane region" description="Helical" evidence="1">
    <location>
        <begin position="146"/>
        <end position="165"/>
    </location>
</feature>
<keyword evidence="1" id="KW-1133">Transmembrane helix</keyword>
<feature type="transmembrane region" description="Helical" evidence="1">
    <location>
        <begin position="76"/>
        <end position="99"/>
    </location>
</feature>
<organism evidence="2 3">
    <name type="scientific">Photorhabdus heterorhabditis</name>
    <dbReference type="NCBI Taxonomy" id="880156"/>
    <lineage>
        <taxon>Bacteria</taxon>
        <taxon>Pseudomonadati</taxon>
        <taxon>Pseudomonadota</taxon>
        <taxon>Gammaproteobacteria</taxon>
        <taxon>Enterobacterales</taxon>
        <taxon>Morganellaceae</taxon>
        <taxon>Photorhabdus</taxon>
    </lineage>
</organism>
<name>A0A5B0WB47_9GAMM</name>
<dbReference type="AlphaFoldDB" id="A0A5B0WB47"/>
<proteinExistence type="predicted"/>
<sequence>MKKLSITIWLGLIINLIFLWVIFYCAQLWQTTPDSLTNEEKTIFEMFSVITMPMAISIGMQAISVLLLFFHRKLALFLAVLSSFITLPWGLVYIIGFIFSYNNFRFAEFQLFNLENRKQLSFYVSFRSGYFYLMAGVLTLLGIFQLIMGVSMGGMLIGVAIVSLFNGIRLTNRPVLGIYGDQLVITPSPFSKTYQVSSKQVTMKKKGKNTISFLIQTDSLKETVKIKRNLIKTTDDAGIDEIEEIEKKLTKQGSL</sequence>
<accession>A0A5B0WB47</accession>
<keyword evidence="1" id="KW-0812">Transmembrane</keyword>
<protein>
    <submittedName>
        <fullName evidence="2">Uncharacterized protein</fullName>
    </submittedName>
</protein>
<feature type="transmembrane region" description="Helical" evidence="1">
    <location>
        <begin position="6"/>
        <end position="26"/>
    </location>
</feature>
<evidence type="ECO:0000313" key="3">
    <source>
        <dbReference type="Proteomes" id="UP000322184"/>
    </source>
</evidence>
<feature type="transmembrane region" description="Helical" evidence="1">
    <location>
        <begin position="47"/>
        <end position="70"/>
    </location>
</feature>
<dbReference type="EMBL" id="VTUW01000035">
    <property type="protein sequence ID" value="KAA1183149.1"/>
    <property type="molecule type" value="Genomic_DNA"/>
</dbReference>
<reference evidence="2 3" key="1">
    <citation type="submission" date="2019-09" db="EMBL/GenBank/DDBJ databases">
        <title>Whole genome sequence of Photorhabdus heterorhabditis strain ETL (Enterobacteriales: Enterobacteriaceae) a bacterial symbiont of Heterorhabditis zealandica strain ETL (Rhabditida: Heterorhabditidae).</title>
        <authorList>
            <person name="Lulamba T.E."/>
            <person name="Serepa-Dlamini M.H."/>
        </authorList>
    </citation>
    <scope>NUCLEOTIDE SEQUENCE [LARGE SCALE GENOMIC DNA]</scope>
    <source>
        <strain evidence="2 3">ETL</strain>
    </source>
</reference>